<dbReference type="Pfam" id="PF23106">
    <property type="entry name" value="EGF_Teneurin"/>
    <property type="match status" value="2"/>
</dbReference>
<dbReference type="AlphaFoldDB" id="A0A6P8FZ88"/>
<keyword evidence="2" id="KW-0732">Signal</keyword>
<dbReference type="InterPro" id="IPR000742">
    <property type="entry name" value="EGF"/>
</dbReference>
<feature type="disulfide bond" evidence="1">
    <location>
        <begin position="437"/>
        <end position="446"/>
    </location>
</feature>
<dbReference type="InterPro" id="IPR018711">
    <property type="entry name" value="NAGPA"/>
</dbReference>
<dbReference type="CTD" id="51172"/>
<dbReference type="Pfam" id="PF09992">
    <property type="entry name" value="NAGPA"/>
    <property type="match status" value="1"/>
</dbReference>
<dbReference type="RefSeq" id="XP_031432129.1">
    <property type="nucleotide sequence ID" value="XM_031576269.2"/>
</dbReference>
<organism evidence="4 5">
    <name type="scientific">Clupea harengus</name>
    <name type="common">Atlantic herring</name>
    <dbReference type="NCBI Taxonomy" id="7950"/>
    <lineage>
        <taxon>Eukaryota</taxon>
        <taxon>Metazoa</taxon>
        <taxon>Chordata</taxon>
        <taxon>Craniata</taxon>
        <taxon>Vertebrata</taxon>
        <taxon>Euteleostomi</taxon>
        <taxon>Actinopterygii</taxon>
        <taxon>Neopterygii</taxon>
        <taxon>Teleostei</taxon>
        <taxon>Clupei</taxon>
        <taxon>Clupeiformes</taxon>
        <taxon>Clupeoidei</taxon>
        <taxon>Clupeidae</taxon>
        <taxon>Clupea</taxon>
    </lineage>
</organism>
<feature type="chain" id="PRO_5027908174" evidence="2">
    <location>
        <begin position="24"/>
        <end position="514"/>
    </location>
</feature>
<evidence type="ECO:0000259" key="3">
    <source>
        <dbReference type="PROSITE" id="PS50026"/>
    </source>
</evidence>
<dbReference type="Gene3D" id="2.170.300.10">
    <property type="entry name" value="Tie2 ligand-binding domain superfamily"/>
    <property type="match status" value="1"/>
</dbReference>
<evidence type="ECO:0000256" key="1">
    <source>
        <dbReference type="PROSITE-ProRule" id="PRU00076"/>
    </source>
</evidence>
<feature type="domain" description="EGF-like" evidence="3">
    <location>
        <begin position="412"/>
        <end position="447"/>
    </location>
</feature>
<evidence type="ECO:0000313" key="5">
    <source>
        <dbReference type="RefSeq" id="XP_031432129.1"/>
    </source>
</evidence>
<dbReference type="PROSITE" id="PS01186">
    <property type="entry name" value="EGF_2"/>
    <property type="match status" value="1"/>
</dbReference>
<dbReference type="SMART" id="SM00181">
    <property type="entry name" value="EGF"/>
    <property type="match status" value="3"/>
</dbReference>
<reference evidence="5" key="1">
    <citation type="submission" date="2025-08" db="UniProtKB">
        <authorList>
            <consortium name="RefSeq"/>
        </authorList>
    </citation>
    <scope>IDENTIFICATION</scope>
</reference>
<sequence length="514" mass="55638">MAILLNCIYVWVSFLSCIALGLSEGVNTRYSLGDDLLLPYPSWSRHGSPHSHRHVRDCQPVVHGNATHETWPAHNHSASPVAQSRVFVSDVSQYAQTWEPTRWVSGHMTLVTDPLRTVSVLEPGGPGGCQRRRVVNVPETANLRKCLYAQNGGFFDMDQHDCLGNVVSDGETVQDSGGVQNAQFGIRKDGTLVFGFLSEDDVRDRENPFVQLVTGVMWLLRNGQVYISESIKAECNKTQNTGTFDTFVNVRSARTAVGHDAEGRLVLFHIDGQTSVRGMNLWEVANFLKSQGVINAINLDGGGSATYVVNGSLASYPSDHCKPDPRWRCPRNVSTVLCVHEPLCQPENCSGHGICVEGRCQCHPGWQDPDCASLVCQPPTCGGHGVCTENGCACDAGWTGSDCSQVCPRGFYGDGCNQTCRCANGGTCDPVHGSCSCPAGFHGDLCEQECPLGFYGLSCLLPCQCADMCPCDPGTGSCNVTFHKEQNNTMHRGRLLIGIGFLLITAVVTIDSFV</sequence>
<dbReference type="Proteomes" id="UP000515152">
    <property type="component" value="Chromosome 11"/>
</dbReference>
<keyword evidence="1" id="KW-1015">Disulfide bond</keyword>
<feature type="signal peptide" evidence="2">
    <location>
        <begin position="1"/>
        <end position="23"/>
    </location>
</feature>
<dbReference type="PANTHER" id="PTHR40446:SF2">
    <property type="entry name" value="N-ACETYLGLUCOSAMINE-1-PHOSPHODIESTER ALPHA-N-ACETYLGLUCOSAMINIDASE"/>
    <property type="match status" value="1"/>
</dbReference>
<protein>
    <submittedName>
        <fullName evidence="5">N-acetylglucosamine-1-phosphodiester alpha-N-acetylglucosaminidase</fullName>
    </submittedName>
</protein>
<evidence type="ECO:0000256" key="2">
    <source>
        <dbReference type="SAM" id="SignalP"/>
    </source>
</evidence>
<dbReference type="KEGG" id="char:105905470"/>
<name>A0A6P8FZ88_CLUHA</name>
<comment type="caution">
    <text evidence="1">Lacks conserved residue(s) required for the propagation of feature annotation.</text>
</comment>
<dbReference type="GeneID" id="105905470"/>
<keyword evidence="1" id="KW-0245">EGF-like domain</keyword>
<dbReference type="PROSITE" id="PS50026">
    <property type="entry name" value="EGF_3"/>
    <property type="match status" value="1"/>
</dbReference>
<dbReference type="PANTHER" id="PTHR40446">
    <property type="entry name" value="N-ACETYLGLUCOSAMINE-1-PHOSPHODIESTER ALPHA-N-ACETYLGLUCOSAMINIDASE"/>
    <property type="match status" value="1"/>
</dbReference>
<proteinExistence type="predicted"/>
<dbReference type="GO" id="GO:0033299">
    <property type="term" value="P:secretion of lysosomal enzymes"/>
    <property type="evidence" value="ECO:0007669"/>
    <property type="project" value="TreeGrafter"/>
</dbReference>
<dbReference type="Gene3D" id="2.10.25.10">
    <property type="entry name" value="Laminin"/>
    <property type="match status" value="1"/>
</dbReference>
<accession>A0A6P8FZ88</accession>
<dbReference type="CDD" id="cd00055">
    <property type="entry name" value="EGF_Lam"/>
    <property type="match status" value="1"/>
</dbReference>
<keyword evidence="4" id="KW-1185">Reference proteome</keyword>
<dbReference type="PROSITE" id="PS00022">
    <property type="entry name" value="EGF_1"/>
    <property type="match status" value="1"/>
</dbReference>
<dbReference type="InterPro" id="IPR002049">
    <property type="entry name" value="LE_dom"/>
</dbReference>
<dbReference type="OrthoDB" id="192253at2759"/>
<evidence type="ECO:0000313" key="4">
    <source>
        <dbReference type="Proteomes" id="UP000515152"/>
    </source>
</evidence>
<gene>
    <name evidence="5" type="primary">nagpa</name>
</gene>